<evidence type="ECO:0000259" key="5">
    <source>
        <dbReference type="PROSITE" id="PS51063"/>
    </source>
</evidence>
<sequence length="229" mass="25816">MQKHCIKIHLSSVFTEDKLEKWRKNYPSLQKINIPDKGFLYRQGHSCSHVFWINTGIIKLSHITEQGNELIVALLQSGDITGSLPAAGASSLMEETAQAVGEATLFRLEYHDFKALISHQPDLSWQVFATQSIRRQQAERKLLNILAQPVESRIIAMLKELAEMFGIRCAHGYALEIHLTQQELADLVGASRPAVSTIMNDLRSRGILEYTRELICVNDILFSTSGKQE</sequence>
<evidence type="ECO:0000313" key="7">
    <source>
        <dbReference type="Proteomes" id="UP000494216"/>
    </source>
</evidence>
<dbReference type="SUPFAM" id="SSF51206">
    <property type="entry name" value="cAMP-binding domain-like"/>
    <property type="match status" value="1"/>
</dbReference>
<dbReference type="Pfam" id="PF00027">
    <property type="entry name" value="cNMP_binding"/>
    <property type="match status" value="1"/>
</dbReference>
<dbReference type="EMBL" id="CADCXN010000087">
    <property type="protein sequence ID" value="CAA9892024.1"/>
    <property type="molecule type" value="Genomic_DNA"/>
</dbReference>
<dbReference type="InterPro" id="IPR036390">
    <property type="entry name" value="WH_DNA-bd_sf"/>
</dbReference>
<feature type="domain" description="Cyclic nucleotide-binding" evidence="4">
    <location>
        <begin position="13"/>
        <end position="117"/>
    </location>
</feature>
<dbReference type="InterPro" id="IPR012318">
    <property type="entry name" value="HTH_CRP"/>
</dbReference>
<name>A0A8S0X2L7_9GAMM</name>
<dbReference type="InterPro" id="IPR000595">
    <property type="entry name" value="cNMP-bd_dom"/>
</dbReference>
<evidence type="ECO:0000313" key="6">
    <source>
        <dbReference type="EMBL" id="CAA9892024.1"/>
    </source>
</evidence>
<reference evidence="6 7" key="1">
    <citation type="submission" date="2020-02" db="EMBL/GenBank/DDBJ databases">
        <authorList>
            <person name="Hogendoorn C."/>
        </authorList>
    </citation>
    <scope>NUCLEOTIDE SEQUENCE [LARGE SCALE GENOMIC DNA]</scope>
    <source>
        <strain evidence="6">METHB21</strain>
    </source>
</reference>
<dbReference type="Gene3D" id="1.10.10.10">
    <property type="entry name" value="Winged helix-like DNA-binding domain superfamily/Winged helix DNA-binding domain"/>
    <property type="match status" value="1"/>
</dbReference>
<keyword evidence="1" id="KW-0805">Transcription regulation</keyword>
<dbReference type="InterPro" id="IPR014710">
    <property type="entry name" value="RmlC-like_jellyroll"/>
</dbReference>
<dbReference type="SUPFAM" id="SSF46785">
    <property type="entry name" value="Winged helix' DNA-binding domain"/>
    <property type="match status" value="1"/>
</dbReference>
<dbReference type="PANTHER" id="PTHR24567:SF28">
    <property type="entry name" value="LISTERIOLYSIN REGULATORY PROTEIN"/>
    <property type="match status" value="1"/>
</dbReference>
<proteinExistence type="predicted"/>
<dbReference type="SMART" id="SM00419">
    <property type="entry name" value="HTH_CRP"/>
    <property type="match status" value="1"/>
</dbReference>
<evidence type="ECO:0000256" key="3">
    <source>
        <dbReference type="ARBA" id="ARBA00023163"/>
    </source>
</evidence>
<accession>A0A8S0X2L7</accession>
<organism evidence="6 7">
    <name type="scientific">Candidatus Methylobacter favarea</name>
    <dbReference type="NCBI Taxonomy" id="2707345"/>
    <lineage>
        <taxon>Bacteria</taxon>
        <taxon>Pseudomonadati</taxon>
        <taxon>Pseudomonadota</taxon>
        <taxon>Gammaproteobacteria</taxon>
        <taxon>Methylococcales</taxon>
        <taxon>Methylococcaceae</taxon>
        <taxon>Methylobacter</taxon>
    </lineage>
</organism>
<comment type="caution">
    <text evidence="6">The sequence shown here is derived from an EMBL/GenBank/DDBJ whole genome shotgun (WGS) entry which is preliminary data.</text>
</comment>
<keyword evidence="2" id="KW-0238">DNA-binding</keyword>
<dbReference type="RefSeq" id="WP_174626824.1">
    <property type="nucleotide sequence ID" value="NZ_CADCXN010000087.1"/>
</dbReference>
<evidence type="ECO:0000256" key="2">
    <source>
        <dbReference type="ARBA" id="ARBA00023125"/>
    </source>
</evidence>
<dbReference type="SMART" id="SM00100">
    <property type="entry name" value="cNMP"/>
    <property type="match status" value="1"/>
</dbReference>
<evidence type="ECO:0000256" key="1">
    <source>
        <dbReference type="ARBA" id="ARBA00023015"/>
    </source>
</evidence>
<gene>
    <name evidence="6" type="ORF">METHB2_560015</name>
</gene>
<dbReference type="PANTHER" id="PTHR24567">
    <property type="entry name" value="CRP FAMILY TRANSCRIPTIONAL REGULATORY PROTEIN"/>
    <property type="match status" value="1"/>
</dbReference>
<dbReference type="Gene3D" id="2.60.120.10">
    <property type="entry name" value="Jelly Rolls"/>
    <property type="match status" value="1"/>
</dbReference>
<dbReference type="InterPro" id="IPR018490">
    <property type="entry name" value="cNMP-bd_dom_sf"/>
</dbReference>
<keyword evidence="3" id="KW-0804">Transcription</keyword>
<dbReference type="PROSITE" id="PS50042">
    <property type="entry name" value="CNMP_BINDING_3"/>
    <property type="match status" value="1"/>
</dbReference>
<dbReference type="Proteomes" id="UP000494216">
    <property type="component" value="Unassembled WGS sequence"/>
</dbReference>
<dbReference type="PROSITE" id="PS51063">
    <property type="entry name" value="HTH_CRP_2"/>
    <property type="match status" value="1"/>
</dbReference>
<feature type="domain" description="HTH crp-type" evidence="5">
    <location>
        <begin position="148"/>
        <end position="221"/>
    </location>
</feature>
<dbReference type="Pfam" id="PF13545">
    <property type="entry name" value="HTH_Crp_2"/>
    <property type="match status" value="1"/>
</dbReference>
<dbReference type="CDD" id="cd00038">
    <property type="entry name" value="CAP_ED"/>
    <property type="match status" value="1"/>
</dbReference>
<keyword evidence="7" id="KW-1185">Reference proteome</keyword>
<dbReference type="GO" id="GO:0003677">
    <property type="term" value="F:DNA binding"/>
    <property type="evidence" value="ECO:0007669"/>
    <property type="project" value="UniProtKB-KW"/>
</dbReference>
<dbReference type="GO" id="GO:0005829">
    <property type="term" value="C:cytosol"/>
    <property type="evidence" value="ECO:0007669"/>
    <property type="project" value="TreeGrafter"/>
</dbReference>
<dbReference type="InterPro" id="IPR050397">
    <property type="entry name" value="Env_Response_Regulators"/>
</dbReference>
<evidence type="ECO:0000259" key="4">
    <source>
        <dbReference type="PROSITE" id="PS50042"/>
    </source>
</evidence>
<dbReference type="AlphaFoldDB" id="A0A8S0X2L7"/>
<protein>
    <submittedName>
        <fullName evidence="6">CRP-like cAMP-binding protein</fullName>
    </submittedName>
</protein>
<dbReference type="InterPro" id="IPR036388">
    <property type="entry name" value="WH-like_DNA-bd_sf"/>
</dbReference>
<dbReference type="GO" id="GO:0003700">
    <property type="term" value="F:DNA-binding transcription factor activity"/>
    <property type="evidence" value="ECO:0007669"/>
    <property type="project" value="TreeGrafter"/>
</dbReference>